<protein>
    <submittedName>
        <fullName evidence="2">Uncharacterized protein</fullName>
    </submittedName>
</protein>
<feature type="transmembrane region" description="Helical" evidence="1">
    <location>
        <begin position="20"/>
        <end position="40"/>
    </location>
</feature>
<proteinExistence type="predicted"/>
<evidence type="ECO:0000313" key="2">
    <source>
        <dbReference type="EMBL" id="ABV74931.1"/>
    </source>
</evidence>
<dbReference type="SUPFAM" id="SSF81342">
    <property type="entry name" value="Transmembrane di-heme cytochromes"/>
    <property type="match status" value="1"/>
</dbReference>
<dbReference type="HOGENOM" id="CLU_196820_0_0_5"/>
<dbReference type="RefSeq" id="WP_012149564.1">
    <property type="nucleotide sequence ID" value="NC_009881.1"/>
</dbReference>
<dbReference type="STRING" id="293614.A1C_03225"/>
<organism evidence="2 3">
    <name type="scientific">Rickettsia akari (strain Hartford)</name>
    <dbReference type="NCBI Taxonomy" id="293614"/>
    <lineage>
        <taxon>Bacteria</taxon>
        <taxon>Pseudomonadati</taxon>
        <taxon>Pseudomonadota</taxon>
        <taxon>Alphaproteobacteria</taxon>
        <taxon>Rickettsiales</taxon>
        <taxon>Rickettsiaceae</taxon>
        <taxon>Rickettsieae</taxon>
        <taxon>Rickettsia</taxon>
        <taxon>spotted fever group</taxon>
    </lineage>
</organism>
<name>A8GNF6_RICAH</name>
<dbReference type="Proteomes" id="UP000006830">
    <property type="component" value="Chromosome"/>
</dbReference>
<keyword evidence="1" id="KW-1133">Transmembrane helix</keyword>
<dbReference type="GO" id="GO:0016020">
    <property type="term" value="C:membrane"/>
    <property type="evidence" value="ECO:0007669"/>
    <property type="project" value="InterPro"/>
</dbReference>
<dbReference type="EMBL" id="CP000847">
    <property type="protein sequence ID" value="ABV74931.1"/>
    <property type="molecule type" value="Genomic_DNA"/>
</dbReference>
<evidence type="ECO:0000256" key="1">
    <source>
        <dbReference type="SAM" id="Phobius"/>
    </source>
</evidence>
<sequence length="79" mass="9433">MFYYQLDLPNWQQKAANININLLYLLMLLMPISSFFMTILSNHHIDFDGLFTISSCVQDLQFDKIFKKSIKRLHCYLLL</sequence>
<reference evidence="2" key="1">
    <citation type="submission" date="2007-09" db="EMBL/GenBank/DDBJ databases">
        <title>Complete Genome Sequence of Rickettsia akari.</title>
        <authorList>
            <person name="Madan A."/>
            <person name="Fahey J."/>
            <person name="Helton E."/>
            <person name="Ketteman M."/>
            <person name="Madan A."/>
            <person name="Rodrigues S."/>
            <person name="Sanchez A."/>
            <person name="Whiting M."/>
            <person name="Dasch G."/>
            <person name="Eremeeva M."/>
        </authorList>
    </citation>
    <scope>NUCLEOTIDE SEQUENCE</scope>
    <source>
        <strain evidence="2">Hartford</strain>
    </source>
</reference>
<dbReference type="GO" id="GO:0022904">
    <property type="term" value="P:respiratory electron transport chain"/>
    <property type="evidence" value="ECO:0007669"/>
    <property type="project" value="InterPro"/>
</dbReference>
<evidence type="ECO:0000313" key="3">
    <source>
        <dbReference type="Proteomes" id="UP000006830"/>
    </source>
</evidence>
<dbReference type="AlphaFoldDB" id="A8GNF6"/>
<keyword evidence="1" id="KW-0812">Transmembrane</keyword>
<dbReference type="KEGG" id="rak:A1C_03225"/>
<dbReference type="InterPro" id="IPR016174">
    <property type="entry name" value="Di-haem_cyt_TM"/>
</dbReference>
<gene>
    <name evidence="2" type="ordered locus">A1C_03225</name>
</gene>
<accession>A8GNF6</accession>
<keyword evidence="1" id="KW-0472">Membrane</keyword>
<keyword evidence="3" id="KW-1185">Reference proteome</keyword>